<feature type="transmembrane region" description="Helical" evidence="8">
    <location>
        <begin position="297"/>
        <end position="320"/>
    </location>
</feature>
<feature type="transmembrane region" description="Helical" evidence="8">
    <location>
        <begin position="142"/>
        <end position="163"/>
    </location>
</feature>
<feature type="transmembrane region" description="Helical" evidence="8">
    <location>
        <begin position="110"/>
        <end position="130"/>
    </location>
</feature>
<reference evidence="10" key="1">
    <citation type="submission" date="2017-02" db="EMBL/GenBank/DDBJ databases">
        <authorList>
            <person name="Varghese N."/>
            <person name="Submissions S."/>
        </authorList>
    </citation>
    <scope>NUCLEOTIDE SEQUENCE [LARGE SCALE GENOMIC DNA]</scope>
    <source>
        <strain evidence="10">ATCC 700200</strain>
    </source>
</reference>
<accession>A0A1T4YYQ2</accession>
<comment type="subcellular location">
    <subcellularLocation>
        <location evidence="1">Cell membrane</location>
        <topology evidence="1">Multi-pass membrane protein</topology>
    </subcellularLocation>
</comment>
<keyword evidence="7 8" id="KW-0472">Membrane</keyword>
<keyword evidence="2" id="KW-0813">Transport</keyword>
<name>A0A1T4YYQ2_9BACT</name>
<evidence type="ECO:0000256" key="3">
    <source>
        <dbReference type="ARBA" id="ARBA00022475"/>
    </source>
</evidence>
<organism evidence="9 10">
    <name type="scientific">Prosthecobacter debontii</name>
    <dbReference type="NCBI Taxonomy" id="48467"/>
    <lineage>
        <taxon>Bacteria</taxon>
        <taxon>Pseudomonadati</taxon>
        <taxon>Verrucomicrobiota</taxon>
        <taxon>Verrucomicrobiia</taxon>
        <taxon>Verrucomicrobiales</taxon>
        <taxon>Verrucomicrobiaceae</taxon>
        <taxon>Prosthecobacter</taxon>
    </lineage>
</organism>
<evidence type="ECO:0000256" key="2">
    <source>
        <dbReference type="ARBA" id="ARBA00022448"/>
    </source>
</evidence>
<keyword evidence="3" id="KW-1003">Cell membrane</keyword>
<evidence type="ECO:0000256" key="4">
    <source>
        <dbReference type="ARBA" id="ARBA00022692"/>
    </source>
</evidence>
<feature type="transmembrane region" description="Helical" evidence="8">
    <location>
        <begin position="518"/>
        <end position="537"/>
    </location>
</feature>
<feature type="transmembrane region" description="Helical" evidence="8">
    <location>
        <begin position="341"/>
        <end position="365"/>
    </location>
</feature>
<dbReference type="Pfam" id="PF02386">
    <property type="entry name" value="TrkH"/>
    <property type="match status" value="1"/>
</dbReference>
<dbReference type="STRING" id="48467.SAMN02745166_04592"/>
<feature type="transmembrane region" description="Helical" evidence="8">
    <location>
        <begin position="259"/>
        <end position="277"/>
    </location>
</feature>
<dbReference type="PANTHER" id="PTHR32024:SF1">
    <property type="entry name" value="KTR SYSTEM POTASSIUM UPTAKE PROTEIN B"/>
    <property type="match status" value="1"/>
</dbReference>
<evidence type="ECO:0000256" key="6">
    <source>
        <dbReference type="ARBA" id="ARBA00023065"/>
    </source>
</evidence>
<feature type="transmembrane region" description="Helical" evidence="8">
    <location>
        <begin position="226"/>
        <end position="247"/>
    </location>
</feature>
<evidence type="ECO:0000256" key="8">
    <source>
        <dbReference type="SAM" id="Phobius"/>
    </source>
</evidence>
<dbReference type="GO" id="GO:0030001">
    <property type="term" value="P:metal ion transport"/>
    <property type="evidence" value="ECO:0007669"/>
    <property type="project" value="UniProtKB-ARBA"/>
</dbReference>
<sequence>MVGEVGFVGKATHQLRWGTVALTLLFALEQGINWLRSRNRRLYLRASGLHVSVAVGALVMMGLLLLTDPEAGAYNKVSLLFYVAVQGAIFCSLSLRALKHQARLTALRIRPGWLLIGSFALIIGIGTLLLKLPRAIAAGEHFSWLDALFTSTSTVCVTGLAVENTAHFFTPTGQIILLALIQIGGLGIMTITFYLSTMLFHGMSMYDRQCLGEMISEKHLAHVSHALRFIILFTLSSELLGAVWIYGALPSDHGVTERAFQAVFHSISAFCNAGFSTLPDGLADSWVRGNVSLQACISLLIILGGMGSLVIRDLLLWFQARFQRLQNPASPRVRLRVHTRLVLTVTLILLVGGALAMGVSEYLLFKGQENGGRWITAWFFSATARTAGFNTVDMGGIGPVTAQILILLMLIGGSPGGTAGGMRTTVFAVAALHLWNQLRMFPQLILFRRRLPDMLGPRALVVLVLTTAWLFVNLAILRQLEPRVEGASLIFELVSAFATVGLSLNLTPELSDGAKGLLIVNMFVGRIGLMTLLTSLVPATRRRPLQYPTEDILLL</sequence>
<keyword evidence="5 8" id="KW-1133">Transmembrane helix</keyword>
<feature type="transmembrane region" description="Helical" evidence="8">
    <location>
        <begin position="371"/>
        <end position="392"/>
    </location>
</feature>
<dbReference type="PANTHER" id="PTHR32024">
    <property type="entry name" value="TRK SYSTEM POTASSIUM UPTAKE PROTEIN TRKG-RELATED"/>
    <property type="match status" value="1"/>
</dbReference>
<dbReference type="GO" id="GO:0008324">
    <property type="term" value="F:monoatomic cation transmembrane transporter activity"/>
    <property type="evidence" value="ECO:0007669"/>
    <property type="project" value="InterPro"/>
</dbReference>
<keyword evidence="4 8" id="KW-0812">Transmembrane</keyword>
<evidence type="ECO:0000313" key="10">
    <source>
        <dbReference type="Proteomes" id="UP000190774"/>
    </source>
</evidence>
<keyword evidence="10" id="KW-1185">Reference proteome</keyword>
<evidence type="ECO:0000256" key="7">
    <source>
        <dbReference type="ARBA" id="ARBA00023136"/>
    </source>
</evidence>
<dbReference type="EMBL" id="FUYE01000021">
    <property type="protein sequence ID" value="SKB06919.1"/>
    <property type="molecule type" value="Genomic_DNA"/>
</dbReference>
<feature type="transmembrane region" description="Helical" evidence="8">
    <location>
        <begin position="15"/>
        <end position="35"/>
    </location>
</feature>
<evidence type="ECO:0000256" key="1">
    <source>
        <dbReference type="ARBA" id="ARBA00004651"/>
    </source>
</evidence>
<dbReference type="Proteomes" id="UP000190774">
    <property type="component" value="Unassembled WGS sequence"/>
</dbReference>
<feature type="transmembrane region" description="Helical" evidence="8">
    <location>
        <begin position="175"/>
        <end position="195"/>
    </location>
</feature>
<protein>
    <submittedName>
        <fullName evidence="9">Potassium uptake protein, TrkH family</fullName>
    </submittedName>
</protein>
<dbReference type="AlphaFoldDB" id="A0A1T4YYQ2"/>
<feature type="transmembrane region" description="Helical" evidence="8">
    <location>
        <begin position="404"/>
        <end position="435"/>
    </location>
</feature>
<feature type="transmembrane region" description="Helical" evidence="8">
    <location>
        <begin position="79"/>
        <end position="98"/>
    </location>
</feature>
<proteinExistence type="predicted"/>
<dbReference type="InterPro" id="IPR003445">
    <property type="entry name" value="Cat_transpt"/>
</dbReference>
<gene>
    <name evidence="9" type="ORF">SAMN02745166_04592</name>
</gene>
<feature type="transmembrane region" description="Helical" evidence="8">
    <location>
        <begin position="455"/>
        <end position="477"/>
    </location>
</feature>
<feature type="transmembrane region" description="Helical" evidence="8">
    <location>
        <begin position="47"/>
        <end position="67"/>
    </location>
</feature>
<dbReference type="GO" id="GO:0005886">
    <property type="term" value="C:plasma membrane"/>
    <property type="evidence" value="ECO:0007669"/>
    <property type="project" value="UniProtKB-SubCell"/>
</dbReference>
<feature type="transmembrane region" description="Helical" evidence="8">
    <location>
        <begin position="489"/>
        <end position="506"/>
    </location>
</feature>
<evidence type="ECO:0000256" key="5">
    <source>
        <dbReference type="ARBA" id="ARBA00022989"/>
    </source>
</evidence>
<keyword evidence="6" id="KW-0406">Ion transport</keyword>
<evidence type="ECO:0000313" key="9">
    <source>
        <dbReference type="EMBL" id="SKB06919.1"/>
    </source>
</evidence>